<gene>
    <name evidence="6" type="ORF">PEVE_00014503</name>
</gene>
<accession>A0ABN8RZR9</accession>
<dbReference type="PROSITE" id="PS00107">
    <property type="entry name" value="PROTEIN_KINASE_ATP"/>
    <property type="match status" value="1"/>
</dbReference>
<dbReference type="SUPFAM" id="SSF56112">
    <property type="entry name" value="Protein kinase-like (PK-like)"/>
    <property type="match status" value="1"/>
</dbReference>
<keyword evidence="2 3" id="KW-0067">ATP-binding</keyword>
<evidence type="ECO:0000256" key="4">
    <source>
        <dbReference type="SAM" id="MobiDB-lite"/>
    </source>
</evidence>
<dbReference type="Gene3D" id="3.30.200.20">
    <property type="entry name" value="Phosphorylase Kinase, domain 1"/>
    <property type="match status" value="1"/>
</dbReference>
<organism evidence="6 7">
    <name type="scientific">Porites evermanni</name>
    <dbReference type="NCBI Taxonomy" id="104178"/>
    <lineage>
        <taxon>Eukaryota</taxon>
        <taxon>Metazoa</taxon>
        <taxon>Cnidaria</taxon>
        <taxon>Anthozoa</taxon>
        <taxon>Hexacorallia</taxon>
        <taxon>Scleractinia</taxon>
        <taxon>Fungiina</taxon>
        <taxon>Poritidae</taxon>
        <taxon>Porites</taxon>
    </lineage>
</organism>
<feature type="region of interest" description="Disordered" evidence="4">
    <location>
        <begin position="429"/>
        <end position="450"/>
    </location>
</feature>
<dbReference type="PROSITE" id="PS00108">
    <property type="entry name" value="PROTEIN_KINASE_ST"/>
    <property type="match status" value="1"/>
</dbReference>
<evidence type="ECO:0000259" key="5">
    <source>
        <dbReference type="PROSITE" id="PS50011"/>
    </source>
</evidence>
<dbReference type="PROSITE" id="PS50011">
    <property type="entry name" value="PROTEIN_KINASE_DOM"/>
    <property type="match status" value="1"/>
</dbReference>
<evidence type="ECO:0000313" key="7">
    <source>
        <dbReference type="Proteomes" id="UP001159427"/>
    </source>
</evidence>
<dbReference type="InterPro" id="IPR000719">
    <property type="entry name" value="Prot_kinase_dom"/>
</dbReference>
<feature type="region of interest" description="Disordered" evidence="4">
    <location>
        <begin position="292"/>
        <end position="385"/>
    </location>
</feature>
<dbReference type="PANTHER" id="PTHR24055">
    <property type="entry name" value="MITOGEN-ACTIVATED PROTEIN KINASE"/>
    <property type="match status" value="1"/>
</dbReference>
<keyword evidence="1 3" id="KW-0547">Nucleotide-binding</keyword>
<evidence type="ECO:0000256" key="1">
    <source>
        <dbReference type="ARBA" id="ARBA00022741"/>
    </source>
</evidence>
<keyword evidence="7" id="KW-1185">Reference proteome</keyword>
<dbReference type="Pfam" id="PF00069">
    <property type="entry name" value="Pkinase"/>
    <property type="match status" value="1"/>
</dbReference>
<dbReference type="SMART" id="SM00220">
    <property type="entry name" value="S_TKc"/>
    <property type="match status" value="1"/>
</dbReference>
<evidence type="ECO:0000313" key="6">
    <source>
        <dbReference type="EMBL" id="CAH3182958.1"/>
    </source>
</evidence>
<dbReference type="Proteomes" id="UP001159427">
    <property type="component" value="Unassembled WGS sequence"/>
</dbReference>
<dbReference type="InterPro" id="IPR050117">
    <property type="entry name" value="MAPK"/>
</dbReference>
<comment type="caution">
    <text evidence="6">The sequence shown here is derived from an EMBL/GenBank/DDBJ whole genome shotgun (WGS) entry which is preliminary data.</text>
</comment>
<proteinExistence type="predicted"/>
<dbReference type="CDD" id="cd07830">
    <property type="entry name" value="STKc_MAK_like"/>
    <property type="match status" value="1"/>
</dbReference>
<reference evidence="6 7" key="1">
    <citation type="submission" date="2022-05" db="EMBL/GenBank/DDBJ databases">
        <authorList>
            <consortium name="Genoscope - CEA"/>
            <person name="William W."/>
        </authorList>
    </citation>
    <scope>NUCLEOTIDE SEQUENCE [LARGE SCALE GENOMIC DNA]</scope>
</reference>
<dbReference type="InterPro" id="IPR017441">
    <property type="entry name" value="Protein_kinase_ATP_BS"/>
</dbReference>
<feature type="binding site" evidence="3">
    <location>
        <position position="34"/>
    </location>
    <ligand>
        <name>ATP</name>
        <dbReference type="ChEBI" id="CHEBI:30616"/>
    </ligand>
</feature>
<evidence type="ECO:0000256" key="2">
    <source>
        <dbReference type="ARBA" id="ARBA00022840"/>
    </source>
</evidence>
<dbReference type="InterPro" id="IPR011009">
    <property type="entry name" value="Kinase-like_dom_sf"/>
</dbReference>
<feature type="compositionally biased region" description="Polar residues" evidence="4">
    <location>
        <begin position="295"/>
        <end position="309"/>
    </location>
</feature>
<dbReference type="InterPro" id="IPR008271">
    <property type="entry name" value="Ser/Thr_kinase_AS"/>
</dbReference>
<feature type="compositionally biased region" description="Polar residues" evidence="4">
    <location>
        <begin position="429"/>
        <end position="440"/>
    </location>
</feature>
<feature type="domain" description="Protein kinase" evidence="5">
    <location>
        <begin position="4"/>
        <end position="284"/>
    </location>
</feature>
<evidence type="ECO:0000256" key="3">
    <source>
        <dbReference type="PROSITE-ProRule" id="PRU10141"/>
    </source>
</evidence>
<name>A0ABN8RZR9_9CNID</name>
<dbReference type="Gene3D" id="1.10.510.10">
    <property type="entry name" value="Transferase(Phosphotransferase) domain 1"/>
    <property type="match status" value="1"/>
</dbReference>
<dbReference type="EMBL" id="CALNXI010002099">
    <property type="protein sequence ID" value="CAH3182958.1"/>
    <property type="molecule type" value="Genomic_DNA"/>
</dbReference>
<sequence>MKRYHISKTLGDGTYGSVLLGRHVETGETVAIKKMKKKYYSWEECINLREVKSLRKLNHANVVKLKEVIRENDELFFVFEYMKENLYQMMKSRDKLIPESMIRNIIYQVLQGLAFVHKHGFFHRDMKPENLLCTGPELVKIADFGLARETRSRPPYTDYVSTRWYRAPEVLLRSTNYNSPIDVWAVGCIMAELYMLRPLFPGSSEIDTIFKILAVLGTPSKEEWPEGHQLAAAMNFKFMHTVPTNLKDLMQNASPEAIQLMRDMLMWNPKKRPTCAQALRYPYFQVGQNLPKPVSQMQSQHRSQITQRQPAVKPVPQMERNDSFNSSFGGGKENRRAPQPVAQQGRKDSVKSFFGSAKGEKQVEPDSGVRTVAPTKVGNTFGPLSGRRRWGGGGVGVKDSTDEFESLLNEIDTDSSYKKKAVTQNKTDPLDWLSSSQHGSGVSRKTPPSAKQHYMKQARYFSGQKMNAQPQQTIHNQAAATTFTRNAAYGATGGNAMGGHNYVPSFGSGMANRGVGVGHMPDREEWLAKKDNGSPAFTNHDRVCCKVLFHVKIVAKHQLSVG</sequence>
<protein>
    <recommendedName>
        <fullName evidence="5">Protein kinase domain-containing protein</fullName>
    </recommendedName>
</protein>